<feature type="region of interest" description="Disordered" evidence="4">
    <location>
        <begin position="168"/>
        <end position="199"/>
    </location>
</feature>
<evidence type="ECO:0000256" key="4">
    <source>
        <dbReference type="SAM" id="MobiDB-lite"/>
    </source>
</evidence>
<name>A0AAD7TTB6_9APHY</name>
<sequence length="298" mass="33793">MFPLKAFYWGQKGARDNFALQVRNIVEAGYRSLGETPVVIGECGIPMDMNNGESFETDRWDWQTKMMDAMLTALERSLVGFTLWNYNPDNDDHTGDDWNGENFSWFSQKRALPSSWLDHNQTSPTLDNGGRILRAVVRPYPAKTAGIPLRFDYEMNTGEFTFEWAVPEETTESNKSVDANRASRASVHDPPRTGLPPLKTNKTEIFLPSQLAHGRKVLVRGLKNEDKYTYDEVHQTLTIATHDNAPGTVHRIMVSVDPPPKPAFIVNDFWSDWGLHVFTAAAFVVSFIVFLVLSYVPY</sequence>
<keyword evidence="5" id="KW-0812">Transmembrane</keyword>
<keyword evidence="2" id="KW-0378">Hydrolase</keyword>
<dbReference type="SUPFAM" id="SSF51445">
    <property type="entry name" value="(Trans)glycosidases"/>
    <property type="match status" value="1"/>
</dbReference>
<gene>
    <name evidence="7" type="ORF">ONZ51_g7119</name>
</gene>
<dbReference type="Proteomes" id="UP001215151">
    <property type="component" value="Unassembled WGS sequence"/>
</dbReference>
<comment type="similarity">
    <text evidence="1">Belongs to the glycosyl hydrolase 5 (cellulase A) family.</text>
</comment>
<dbReference type="AlphaFoldDB" id="A0AAD7TTB6"/>
<dbReference type="GO" id="GO:0050295">
    <property type="term" value="F:steryl-beta-glucosidase activity"/>
    <property type="evidence" value="ECO:0007669"/>
    <property type="project" value="TreeGrafter"/>
</dbReference>
<dbReference type="InterPro" id="IPR017853">
    <property type="entry name" value="GH"/>
</dbReference>
<dbReference type="InterPro" id="IPR041036">
    <property type="entry name" value="GH5_C"/>
</dbReference>
<feature type="transmembrane region" description="Helical" evidence="5">
    <location>
        <begin position="273"/>
        <end position="296"/>
    </location>
</feature>
<evidence type="ECO:0000256" key="2">
    <source>
        <dbReference type="ARBA" id="ARBA00022801"/>
    </source>
</evidence>
<keyword evidence="8" id="KW-1185">Reference proteome</keyword>
<keyword evidence="5" id="KW-1133">Transmembrane helix</keyword>
<dbReference type="InterPro" id="IPR052066">
    <property type="entry name" value="Glycosphingolipid_Hydrolases"/>
</dbReference>
<dbReference type="Gene3D" id="2.60.40.1180">
    <property type="entry name" value="Golgi alpha-mannosidase II"/>
    <property type="match status" value="1"/>
</dbReference>
<keyword evidence="3" id="KW-0326">Glycosidase</keyword>
<dbReference type="PANTHER" id="PTHR31308">
    <property type="match status" value="1"/>
</dbReference>
<dbReference type="GO" id="GO:1904462">
    <property type="term" value="P:ergosteryl 3-beta-D-glucoside catabolic process"/>
    <property type="evidence" value="ECO:0007669"/>
    <property type="project" value="TreeGrafter"/>
</dbReference>
<evidence type="ECO:0000256" key="3">
    <source>
        <dbReference type="ARBA" id="ARBA00023295"/>
    </source>
</evidence>
<dbReference type="Pfam" id="PF18564">
    <property type="entry name" value="Glyco_hydro_5_C"/>
    <property type="match status" value="1"/>
</dbReference>
<dbReference type="InterPro" id="IPR013780">
    <property type="entry name" value="Glyco_hydro_b"/>
</dbReference>
<evidence type="ECO:0000259" key="6">
    <source>
        <dbReference type="Pfam" id="PF18564"/>
    </source>
</evidence>
<reference evidence="7" key="1">
    <citation type="submission" date="2022-11" db="EMBL/GenBank/DDBJ databases">
        <title>Genome Sequence of Cubamyces cubensis.</title>
        <authorList>
            <person name="Buettner E."/>
        </authorList>
    </citation>
    <scope>NUCLEOTIDE SEQUENCE</scope>
    <source>
        <strain evidence="7">MPL-01</strain>
    </source>
</reference>
<feature type="domain" description="Glycoside hydrolase family 5 C-terminal" evidence="6">
    <location>
        <begin position="138"/>
        <end position="254"/>
    </location>
</feature>
<comment type="caution">
    <text evidence="7">The sequence shown here is derived from an EMBL/GenBank/DDBJ whole genome shotgun (WGS) entry which is preliminary data.</text>
</comment>
<dbReference type="EMBL" id="JAPEVG010000184">
    <property type="protein sequence ID" value="KAJ8474570.1"/>
    <property type="molecule type" value="Genomic_DNA"/>
</dbReference>
<dbReference type="Gene3D" id="3.20.20.80">
    <property type="entry name" value="Glycosidases"/>
    <property type="match status" value="1"/>
</dbReference>
<evidence type="ECO:0000256" key="1">
    <source>
        <dbReference type="ARBA" id="ARBA00005641"/>
    </source>
</evidence>
<evidence type="ECO:0000313" key="7">
    <source>
        <dbReference type="EMBL" id="KAJ8474570.1"/>
    </source>
</evidence>
<organism evidence="7 8">
    <name type="scientific">Trametes cubensis</name>
    <dbReference type="NCBI Taxonomy" id="1111947"/>
    <lineage>
        <taxon>Eukaryota</taxon>
        <taxon>Fungi</taxon>
        <taxon>Dikarya</taxon>
        <taxon>Basidiomycota</taxon>
        <taxon>Agaricomycotina</taxon>
        <taxon>Agaricomycetes</taxon>
        <taxon>Polyporales</taxon>
        <taxon>Polyporaceae</taxon>
        <taxon>Trametes</taxon>
    </lineage>
</organism>
<proteinExistence type="inferred from homology"/>
<protein>
    <recommendedName>
        <fullName evidence="6">Glycoside hydrolase family 5 C-terminal domain-containing protein</fullName>
    </recommendedName>
</protein>
<evidence type="ECO:0000256" key="5">
    <source>
        <dbReference type="SAM" id="Phobius"/>
    </source>
</evidence>
<evidence type="ECO:0000313" key="8">
    <source>
        <dbReference type="Proteomes" id="UP001215151"/>
    </source>
</evidence>
<dbReference type="PANTHER" id="PTHR31308:SF5">
    <property type="entry name" value="ERGOSTERYL-BETA-GLUCOSIDASE"/>
    <property type="match status" value="1"/>
</dbReference>
<accession>A0AAD7TTB6</accession>
<keyword evidence="5" id="KW-0472">Membrane</keyword>